<evidence type="ECO:0000313" key="6">
    <source>
        <dbReference type="EMBL" id="PSB33588.1"/>
    </source>
</evidence>
<dbReference type="Proteomes" id="UP000239576">
    <property type="component" value="Unassembled WGS sequence"/>
</dbReference>
<dbReference type="InterPro" id="IPR028998">
    <property type="entry name" value="RimP_C"/>
</dbReference>
<comment type="function">
    <text evidence="3">Required for maturation of 30S ribosomal subunits.</text>
</comment>
<evidence type="ECO:0000256" key="3">
    <source>
        <dbReference type="HAMAP-Rule" id="MF_01077"/>
    </source>
</evidence>
<evidence type="ECO:0000313" key="7">
    <source>
        <dbReference type="Proteomes" id="UP000239576"/>
    </source>
</evidence>
<dbReference type="Pfam" id="PF02576">
    <property type="entry name" value="RimP_N"/>
    <property type="match status" value="1"/>
</dbReference>
<reference evidence="7" key="1">
    <citation type="submission" date="2018-02" db="EMBL/GenBank/DDBJ databases">
        <authorList>
            <person name="Moore K."/>
            <person name="Momper L."/>
        </authorList>
    </citation>
    <scope>NUCLEOTIDE SEQUENCE [LARGE SCALE GENOMIC DNA]</scope>
    <source>
        <strain evidence="7">ULC18</strain>
    </source>
</reference>
<dbReference type="AlphaFoldDB" id="A0A2T1ELN2"/>
<dbReference type="InterPro" id="IPR028989">
    <property type="entry name" value="RimP_N"/>
</dbReference>
<dbReference type="GO" id="GO:0000028">
    <property type="term" value="P:ribosomal small subunit assembly"/>
    <property type="evidence" value="ECO:0007669"/>
    <property type="project" value="TreeGrafter"/>
</dbReference>
<feature type="domain" description="Ribosome maturation factor RimP N-terminal" evidence="4">
    <location>
        <begin position="13"/>
        <end position="84"/>
    </location>
</feature>
<dbReference type="SUPFAM" id="SSF74942">
    <property type="entry name" value="YhbC-like, C-terminal domain"/>
    <property type="match status" value="1"/>
</dbReference>
<dbReference type="GO" id="GO:0006412">
    <property type="term" value="P:translation"/>
    <property type="evidence" value="ECO:0007669"/>
    <property type="project" value="TreeGrafter"/>
</dbReference>
<dbReference type="GO" id="GO:0005829">
    <property type="term" value="C:cytosol"/>
    <property type="evidence" value="ECO:0007669"/>
    <property type="project" value="TreeGrafter"/>
</dbReference>
<evidence type="ECO:0000259" key="4">
    <source>
        <dbReference type="Pfam" id="PF02576"/>
    </source>
</evidence>
<dbReference type="OrthoDB" id="9805006at2"/>
<dbReference type="InterPro" id="IPR035956">
    <property type="entry name" value="RimP_N_sf"/>
</dbReference>
<evidence type="ECO:0000259" key="5">
    <source>
        <dbReference type="Pfam" id="PF17384"/>
    </source>
</evidence>
<dbReference type="CDD" id="cd01734">
    <property type="entry name" value="YlxS_C"/>
    <property type="match status" value="1"/>
</dbReference>
<evidence type="ECO:0000256" key="2">
    <source>
        <dbReference type="ARBA" id="ARBA00022517"/>
    </source>
</evidence>
<comment type="similarity">
    <text evidence="3">Belongs to the RimP family.</text>
</comment>
<dbReference type="EMBL" id="PVWK01000017">
    <property type="protein sequence ID" value="PSB33588.1"/>
    <property type="molecule type" value="Genomic_DNA"/>
</dbReference>
<comment type="caution">
    <text evidence="6">The sequence shown here is derived from an EMBL/GenBank/DDBJ whole genome shotgun (WGS) entry which is preliminary data.</text>
</comment>
<accession>A0A2T1ELN2</accession>
<sequence>MVHPVIPQIIALAHPLAGSLGLQVVGAVFHTHQDPPVLRIDICHPERDISLGDCEQMSRALETALDTTELLPEAYVLEVSSPGISRLLTTDREFISFKGFPVIVTTAEPHAGQQEWTGQLIRRDEGTVHINQKGRAIAIPRTLVAKVQLTDGDEPD</sequence>
<organism evidence="6 7">
    <name type="scientific">Stenomitos frigidus ULC18</name>
    <dbReference type="NCBI Taxonomy" id="2107698"/>
    <lineage>
        <taxon>Bacteria</taxon>
        <taxon>Bacillati</taxon>
        <taxon>Cyanobacteriota</taxon>
        <taxon>Cyanophyceae</taxon>
        <taxon>Leptolyngbyales</taxon>
        <taxon>Leptolyngbyaceae</taxon>
        <taxon>Stenomitos</taxon>
    </lineage>
</organism>
<dbReference type="HAMAP" id="MF_01077">
    <property type="entry name" value="RimP"/>
    <property type="match status" value="1"/>
</dbReference>
<dbReference type="PANTHER" id="PTHR33867:SF1">
    <property type="entry name" value="RIBOSOME MATURATION FACTOR RIMP"/>
    <property type="match status" value="1"/>
</dbReference>
<comment type="subcellular location">
    <subcellularLocation>
        <location evidence="3">Cytoplasm</location>
    </subcellularLocation>
</comment>
<dbReference type="PANTHER" id="PTHR33867">
    <property type="entry name" value="RIBOSOME MATURATION FACTOR RIMP"/>
    <property type="match status" value="1"/>
</dbReference>
<dbReference type="InterPro" id="IPR036847">
    <property type="entry name" value="RimP_C_sf"/>
</dbReference>
<protein>
    <recommendedName>
        <fullName evidence="3">Ribosome maturation factor RimP</fullName>
    </recommendedName>
</protein>
<proteinExistence type="inferred from homology"/>
<dbReference type="NCBIfam" id="NF000935">
    <property type="entry name" value="PRK00092.3-3"/>
    <property type="match status" value="1"/>
</dbReference>
<dbReference type="InterPro" id="IPR003728">
    <property type="entry name" value="Ribosome_maturation_RimP"/>
</dbReference>
<feature type="domain" description="Ribosome maturation factor RimP C-terminal" evidence="5">
    <location>
        <begin position="88"/>
        <end position="149"/>
    </location>
</feature>
<name>A0A2T1ELN2_9CYAN</name>
<keyword evidence="1 3" id="KW-0963">Cytoplasm</keyword>
<dbReference type="Pfam" id="PF17384">
    <property type="entry name" value="DUF150_C"/>
    <property type="match status" value="1"/>
</dbReference>
<dbReference type="RefSeq" id="WP_106254950.1">
    <property type="nucleotide sequence ID" value="NZ_CAWNSW010000080.1"/>
</dbReference>
<gene>
    <name evidence="3" type="primary">rimP</name>
    <name evidence="6" type="ORF">C7B82_03620</name>
</gene>
<dbReference type="Gene3D" id="3.30.300.70">
    <property type="entry name" value="RimP-like superfamily, N-terminal"/>
    <property type="match status" value="1"/>
</dbReference>
<keyword evidence="7" id="KW-1185">Reference proteome</keyword>
<dbReference type="SUPFAM" id="SSF75420">
    <property type="entry name" value="YhbC-like, N-terminal domain"/>
    <property type="match status" value="1"/>
</dbReference>
<reference evidence="6 7" key="2">
    <citation type="submission" date="2018-03" db="EMBL/GenBank/DDBJ databases">
        <title>The ancient ancestry and fast evolution of plastids.</title>
        <authorList>
            <person name="Moore K.R."/>
            <person name="Magnabosco C."/>
            <person name="Momper L."/>
            <person name="Gold D.A."/>
            <person name="Bosak T."/>
            <person name="Fournier G.P."/>
        </authorList>
    </citation>
    <scope>NUCLEOTIDE SEQUENCE [LARGE SCALE GENOMIC DNA]</scope>
    <source>
        <strain evidence="6 7">ULC18</strain>
    </source>
</reference>
<evidence type="ECO:0000256" key="1">
    <source>
        <dbReference type="ARBA" id="ARBA00022490"/>
    </source>
</evidence>
<dbReference type="Gene3D" id="2.30.30.180">
    <property type="entry name" value="Ribosome maturation factor RimP, C-terminal domain"/>
    <property type="match status" value="1"/>
</dbReference>
<keyword evidence="2 3" id="KW-0690">Ribosome biogenesis</keyword>